<evidence type="ECO:0000313" key="1">
    <source>
        <dbReference type="EMBL" id="QIS31232.1"/>
    </source>
</evidence>
<dbReference type="EMBL" id="MT075580">
    <property type="protein sequence ID" value="QIS31232.1"/>
    <property type="molecule type" value="Genomic_DNA"/>
</dbReference>
<accession>A0A6G9ZZM5</accession>
<proteinExistence type="predicted"/>
<keyword evidence="1" id="KW-0614">Plasmid</keyword>
<protein>
    <submittedName>
        <fullName evidence="1">Uncharacterized protein</fullName>
    </submittedName>
</protein>
<sequence>MDTKPIINSPIIKHIGELCNTPITIIATESGAGAPVLLQNLIEQNKWKIKFKKVDLEWFDLSELEDENTVDIDFTIYVFNDILPSATLNEPLNLFLPEPEKDAYIQHCLHEYFNQNYEIFRSIESEIENNKVIILTTKNLAPIFNKAAKDNTLIVCEHPILTISVEQKIEDKTITLYEKYPIR</sequence>
<geneLocation type="plasmid" evidence="1">
    <name>pSSII-1</name>
</geneLocation>
<organism evidence="1">
    <name type="scientific">Lysinibacillus sphaericus</name>
    <name type="common">Bacillus sphaericus</name>
    <dbReference type="NCBI Taxonomy" id="1421"/>
    <lineage>
        <taxon>Bacteria</taxon>
        <taxon>Bacillati</taxon>
        <taxon>Bacillota</taxon>
        <taxon>Bacilli</taxon>
        <taxon>Bacillales</taxon>
        <taxon>Bacillaceae</taxon>
        <taxon>Lysinibacillus</taxon>
    </lineage>
</organism>
<reference evidence="1" key="1">
    <citation type="submission" date="2020-02" db="EMBL/GenBank/DDBJ databases">
        <authorList>
            <person name="Hu X."/>
            <person name="Yuan Z."/>
            <person name="Cheng J."/>
            <person name="Geng P."/>
        </authorList>
    </citation>
    <scope>NUCLEOTIDE SEQUENCE</scope>
    <source>
        <strain evidence="1">SSII-1</strain>
        <plasmid evidence="1">pSSII-1</plasmid>
    </source>
</reference>
<dbReference type="RefSeq" id="WP_012291696.1">
    <property type="nucleotide sequence ID" value="NZ_CP014644.1"/>
</dbReference>
<dbReference type="AlphaFoldDB" id="A0A6G9ZZM5"/>
<name>A0A6G9ZZM5_LYSSH</name>